<evidence type="ECO:0000313" key="2">
    <source>
        <dbReference type="Proteomes" id="UP000198374"/>
    </source>
</evidence>
<dbReference type="Gene3D" id="3.40.50.1110">
    <property type="entry name" value="SGNH hydrolase"/>
    <property type="match status" value="1"/>
</dbReference>
<reference evidence="1 2" key="1">
    <citation type="submission" date="2015-11" db="EMBL/GenBank/DDBJ databases">
        <title>Draft genome sequences of new species of the genus Lactobacillus isolated from orchardgrass silage.</title>
        <authorList>
            <person name="Tohno M."/>
            <person name="Tanizawa Y."/>
            <person name="Arita M."/>
        </authorList>
    </citation>
    <scope>NUCLEOTIDE SEQUENCE [LARGE SCALE GENOMIC DNA]</scope>
    <source>
        <strain evidence="1 2">IWT30</strain>
    </source>
</reference>
<dbReference type="AlphaFoldDB" id="A0A1Z5IB01"/>
<sequence>MKRHAMPRKPVLKRPAFWIVLILILIVGGTTIGHQPIKVLFSHQTMTKSKPKPKPKPVKLTPGEKKVAQKYHLSSRATANAHAAKVTAIGDSVMVDITPEMKEVFPHVLINGAVGRQFYDLPNITQSLKAENKLAENVVVNLGTNGPPEKSDISRFLKVVGKKRQVYWINTHVPTQKWEGQTNRLIASTAKSHRNVHVVDWHDLSQNQSAWFAPDEVHLQTKGATAYVGLLAKTMAK</sequence>
<protein>
    <submittedName>
        <fullName evidence="1">SGNH-hydrolase family protein</fullName>
    </submittedName>
</protein>
<dbReference type="Proteomes" id="UP000198374">
    <property type="component" value="Unassembled WGS sequence"/>
</dbReference>
<proteinExistence type="predicted"/>
<organism evidence="1 2">
    <name type="scientific">Secundilactobacillus mixtipabuli</name>
    <dbReference type="NCBI Taxonomy" id="1435342"/>
    <lineage>
        <taxon>Bacteria</taxon>
        <taxon>Bacillati</taxon>
        <taxon>Bacillota</taxon>
        <taxon>Bacilli</taxon>
        <taxon>Lactobacillales</taxon>
        <taxon>Lactobacillaceae</taxon>
        <taxon>Secundilactobacillus</taxon>
    </lineage>
</organism>
<evidence type="ECO:0000313" key="1">
    <source>
        <dbReference type="EMBL" id="GAW98919.1"/>
    </source>
</evidence>
<dbReference type="InterPro" id="IPR036514">
    <property type="entry name" value="SGNH_hydro_sf"/>
</dbReference>
<keyword evidence="1" id="KW-0378">Hydrolase</keyword>
<keyword evidence="2" id="KW-1185">Reference proteome</keyword>
<dbReference type="SUPFAM" id="SSF52266">
    <property type="entry name" value="SGNH hydrolase"/>
    <property type="match status" value="1"/>
</dbReference>
<dbReference type="OrthoDB" id="9796461at2"/>
<comment type="caution">
    <text evidence="1">The sequence shown here is derived from an EMBL/GenBank/DDBJ whole genome shotgun (WGS) entry which is preliminary data.</text>
</comment>
<accession>A0A1Z5IB01</accession>
<name>A0A1Z5IB01_9LACO</name>
<dbReference type="GO" id="GO:0016787">
    <property type="term" value="F:hydrolase activity"/>
    <property type="evidence" value="ECO:0007669"/>
    <property type="project" value="UniProtKB-KW"/>
</dbReference>
<gene>
    <name evidence="1" type="ORF">IWT30_00879</name>
</gene>
<dbReference type="CDD" id="cd01840">
    <property type="entry name" value="SGNH_hydrolase_yrhL_like"/>
    <property type="match status" value="1"/>
</dbReference>
<dbReference type="EMBL" id="BCMF01000004">
    <property type="protein sequence ID" value="GAW98919.1"/>
    <property type="molecule type" value="Genomic_DNA"/>
</dbReference>
<dbReference type="RefSeq" id="WP_089108734.1">
    <property type="nucleotide sequence ID" value="NZ_BCMF01000004.1"/>
</dbReference>